<sequence length="378" mass="42897">MPSQLSTEKMANIDHVRAKINWDRVLRLASSLRGQSCKRENVEFYGGCNLISSLIFEDGTRWAFRVPHDPSPTPFQSTVDTMHYVKRAVPDIPIAIVRTFSDSKDGDGIGLPYMLLDWIEGQTLEDWSSDSPPGPQRRKVLAQLARITVDLLRYTSEVEGSGSTLAWMRRRVNAKLKRILTGDLNSFDPVDCLIYAAMAEERYLVRHLDGLPSPLMHADLSKLNIIVDSEYNITGILDWDDWARRSPLQFAVMYPRLIELTDDSVVNDSLHQDRVCFLEHFTTSLATSGLDEAAVASLPLILADDELQTFHASFWSKSVYADWVARYCIRDKQWVTAAVRALENFILDNVAWADSAEVRSLRSRLEMRGEGEQENSLQ</sequence>
<accession>A0A409YLK6</accession>
<proteinExistence type="predicted"/>
<evidence type="ECO:0000259" key="1">
    <source>
        <dbReference type="Pfam" id="PF01636"/>
    </source>
</evidence>
<dbReference type="EMBL" id="NHYE01000735">
    <property type="protein sequence ID" value="PPR03474.1"/>
    <property type="molecule type" value="Genomic_DNA"/>
</dbReference>
<dbReference type="Pfam" id="PF01636">
    <property type="entry name" value="APH"/>
    <property type="match status" value="1"/>
</dbReference>
<dbReference type="PANTHER" id="PTHR21310:SF15">
    <property type="entry name" value="AMINOGLYCOSIDE PHOSPHOTRANSFERASE DOMAIN-CONTAINING PROTEIN"/>
    <property type="match status" value="1"/>
</dbReference>
<dbReference type="SUPFAM" id="SSF56112">
    <property type="entry name" value="Protein kinase-like (PK-like)"/>
    <property type="match status" value="1"/>
</dbReference>
<keyword evidence="3" id="KW-1185">Reference proteome</keyword>
<comment type="caution">
    <text evidence="2">The sequence shown here is derived from an EMBL/GenBank/DDBJ whole genome shotgun (WGS) entry which is preliminary data.</text>
</comment>
<protein>
    <recommendedName>
        <fullName evidence="1">Aminoglycoside phosphotransferase domain-containing protein</fullName>
    </recommendedName>
</protein>
<evidence type="ECO:0000313" key="3">
    <source>
        <dbReference type="Proteomes" id="UP000284706"/>
    </source>
</evidence>
<dbReference type="Proteomes" id="UP000284706">
    <property type="component" value="Unassembled WGS sequence"/>
</dbReference>
<dbReference type="Gene3D" id="3.90.1200.10">
    <property type="match status" value="1"/>
</dbReference>
<dbReference type="PANTHER" id="PTHR21310">
    <property type="entry name" value="AMINOGLYCOSIDE PHOSPHOTRANSFERASE-RELATED-RELATED"/>
    <property type="match status" value="1"/>
</dbReference>
<dbReference type="InterPro" id="IPR051678">
    <property type="entry name" value="AGP_Transferase"/>
</dbReference>
<dbReference type="InterPro" id="IPR002575">
    <property type="entry name" value="Aminoglycoside_PTrfase"/>
</dbReference>
<dbReference type="InParanoid" id="A0A409YLK6"/>
<dbReference type="InterPro" id="IPR011009">
    <property type="entry name" value="Kinase-like_dom_sf"/>
</dbReference>
<evidence type="ECO:0000313" key="2">
    <source>
        <dbReference type="EMBL" id="PPR03474.1"/>
    </source>
</evidence>
<organism evidence="2 3">
    <name type="scientific">Gymnopilus dilepis</name>
    <dbReference type="NCBI Taxonomy" id="231916"/>
    <lineage>
        <taxon>Eukaryota</taxon>
        <taxon>Fungi</taxon>
        <taxon>Dikarya</taxon>
        <taxon>Basidiomycota</taxon>
        <taxon>Agaricomycotina</taxon>
        <taxon>Agaricomycetes</taxon>
        <taxon>Agaricomycetidae</taxon>
        <taxon>Agaricales</taxon>
        <taxon>Agaricineae</taxon>
        <taxon>Hymenogastraceae</taxon>
        <taxon>Gymnopilus</taxon>
    </lineage>
</organism>
<name>A0A409YLK6_9AGAR</name>
<gene>
    <name evidence="2" type="ORF">CVT26_007880</name>
</gene>
<feature type="domain" description="Aminoglycoside phosphotransferase" evidence="1">
    <location>
        <begin position="59"/>
        <end position="243"/>
    </location>
</feature>
<dbReference type="AlphaFoldDB" id="A0A409YLK6"/>
<reference evidence="2 3" key="1">
    <citation type="journal article" date="2018" name="Evol. Lett.">
        <title>Horizontal gene cluster transfer increased hallucinogenic mushroom diversity.</title>
        <authorList>
            <person name="Reynolds H.T."/>
            <person name="Vijayakumar V."/>
            <person name="Gluck-Thaler E."/>
            <person name="Korotkin H.B."/>
            <person name="Matheny P.B."/>
            <person name="Slot J.C."/>
        </authorList>
    </citation>
    <scope>NUCLEOTIDE SEQUENCE [LARGE SCALE GENOMIC DNA]</scope>
    <source>
        <strain evidence="2 3">SRW20</strain>
    </source>
</reference>
<dbReference type="OrthoDB" id="10003767at2759"/>